<name>A0ABR9H647_9BACT</name>
<dbReference type="EMBL" id="JADBGG010000022">
    <property type="protein sequence ID" value="MBE1426166.1"/>
    <property type="molecule type" value="Genomic_DNA"/>
</dbReference>
<dbReference type="RefSeq" id="WP_192624204.1">
    <property type="nucleotide sequence ID" value="NZ_JADBGG010000022.1"/>
</dbReference>
<accession>A0ABR9H647</accession>
<sequence>MITTLRHPPRQPLPLICLACIALLLMAPVPAPADPNITATPRIANVSPGTQSPVQLMYTVLDTIPNASYVATSTQGQFSTPSGDSLGTLQRTVSINVLNSRGTGTELLVVPARVIAAAMKAGAGQIIFTRTFDPSALDIPEGTLETTLQIVPAPAGQFALIGLQLEFNQPAPGDAPRPDSGERITVPRNTKGLRAAAIVTYNGQGLLRGRWVADGQILGFVTKQLLPGMREAIIASPAVPAFPTYATGLHTVRFEIIEPVPAFDLPSLQYFVTAEERIPNLPTVALQAPLDREHVALSSESPPVFSWSPAHEGATYLFRLYTLEPEAMTRPLTGFDTSSPVLAARTGRNYYMLSVFDLARLVTNSPHAWQVQALVDGRPVASSDYRIVVFSGAASELELVVPLRDQGVSGK</sequence>
<feature type="signal peptide" evidence="1">
    <location>
        <begin position="1"/>
        <end position="33"/>
    </location>
</feature>
<evidence type="ECO:0000256" key="1">
    <source>
        <dbReference type="SAM" id="SignalP"/>
    </source>
</evidence>
<keyword evidence="3" id="KW-1185">Reference proteome</keyword>
<comment type="caution">
    <text evidence="2">The sequence shown here is derived from an EMBL/GenBank/DDBJ whole genome shotgun (WGS) entry which is preliminary data.</text>
</comment>
<evidence type="ECO:0000313" key="3">
    <source>
        <dbReference type="Proteomes" id="UP000639010"/>
    </source>
</evidence>
<reference evidence="2 3" key="1">
    <citation type="submission" date="2020-10" db="EMBL/GenBank/DDBJ databases">
        <title>Genomic Encyclopedia of Type Strains, Phase IV (KMG-IV): sequencing the most valuable type-strain genomes for metagenomic binning, comparative biology and taxonomic classification.</title>
        <authorList>
            <person name="Goeker M."/>
        </authorList>
    </citation>
    <scope>NUCLEOTIDE SEQUENCE [LARGE SCALE GENOMIC DNA]</scope>
    <source>
        <strain evidence="2 3">DSM 4194</strain>
    </source>
</reference>
<dbReference type="Proteomes" id="UP000639010">
    <property type="component" value="Unassembled WGS sequence"/>
</dbReference>
<gene>
    <name evidence="2" type="ORF">H4684_002828</name>
</gene>
<organism evidence="2 3">
    <name type="scientific">Desulfomicrobium macestii</name>
    <dbReference type="NCBI Taxonomy" id="90731"/>
    <lineage>
        <taxon>Bacteria</taxon>
        <taxon>Pseudomonadati</taxon>
        <taxon>Thermodesulfobacteriota</taxon>
        <taxon>Desulfovibrionia</taxon>
        <taxon>Desulfovibrionales</taxon>
        <taxon>Desulfomicrobiaceae</taxon>
        <taxon>Desulfomicrobium</taxon>
    </lineage>
</organism>
<protein>
    <submittedName>
        <fullName evidence="2">Uncharacterized protein</fullName>
    </submittedName>
</protein>
<proteinExistence type="predicted"/>
<evidence type="ECO:0000313" key="2">
    <source>
        <dbReference type="EMBL" id="MBE1426166.1"/>
    </source>
</evidence>
<keyword evidence="1" id="KW-0732">Signal</keyword>
<feature type="chain" id="PRO_5046895533" evidence="1">
    <location>
        <begin position="34"/>
        <end position="411"/>
    </location>
</feature>